<feature type="transmembrane region" description="Helical" evidence="1">
    <location>
        <begin position="213"/>
        <end position="234"/>
    </location>
</feature>
<evidence type="ECO:0000313" key="3">
    <source>
        <dbReference type="EMBL" id="KAF0701581.1"/>
    </source>
</evidence>
<keyword evidence="1" id="KW-0812">Transmembrane</keyword>
<keyword evidence="6" id="KW-1185">Reference proteome</keyword>
<name>A0A485KJ58_9STRA</name>
<evidence type="ECO:0000313" key="6">
    <source>
        <dbReference type="Proteomes" id="UP000332933"/>
    </source>
</evidence>
<protein>
    <submittedName>
        <fullName evidence="4">Aste57867_7986 protein</fullName>
    </submittedName>
    <submittedName>
        <fullName evidence="5">Aste57867_7991 protein</fullName>
    </submittedName>
</protein>
<evidence type="ECO:0000313" key="5">
    <source>
        <dbReference type="EMBL" id="VFT84884.1"/>
    </source>
</evidence>
<feature type="transmembrane region" description="Helical" evidence="1">
    <location>
        <begin position="99"/>
        <end position="124"/>
    </location>
</feature>
<organism evidence="4 6">
    <name type="scientific">Aphanomyces stellatus</name>
    <dbReference type="NCBI Taxonomy" id="120398"/>
    <lineage>
        <taxon>Eukaryota</taxon>
        <taxon>Sar</taxon>
        <taxon>Stramenopiles</taxon>
        <taxon>Oomycota</taxon>
        <taxon>Saprolegniomycetes</taxon>
        <taxon>Saprolegniales</taxon>
        <taxon>Verrucalvaceae</taxon>
        <taxon>Aphanomyces</taxon>
    </lineage>
</organism>
<keyword evidence="1" id="KW-1133">Transmembrane helix</keyword>
<dbReference type="EMBL" id="VJMH01005011">
    <property type="protein sequence ID" value="KAF0701576.1"/>
    <property type="molecule type" value="Genomic_DNA"/>
</dbReference>
<feature type="transmembrane region" description="Helical" evidence="1">
    <location>
        <begin position="246"/>
        <end position="267"/>
    </location>
</feature>
<dbReference type="AlphaFoldDB" id="A0A485KJ58"/>
<accession>A0A485KJ58</accession>
<keyword evidence="1" id="KW-0472">Membrane</keyword>
<sequence length="270" mass="29841">MMTACATKKNAQTTCLRMAKPKANRRIHPNETGAVTSSFLDGEGDAGATTCTSIGDTMYASANFFEHFLKLCGETYKATTLSSPWSGARAVSPPPSFRWLVLFVNGFALLKHIACALYLAAQVVIFRNMEPTQRRIAHAFALPTVVVVYMSLAAVHGASSNRRVDPTNRRAFAWLLKWITHKHALAAYNVVQLGCQSYEAIAFATKVVDHTLVAIYVTLVAPHAMVTPWVVYGYHSTPRLLLLNWFSSLSFNLSCIVHIVGLIMPLLRFY</sequence>
<evidence type="ECO:0000313" key="4">
    <source>
        <dbReference type="EMBL" id="VFT84879.1"/>
    </source>
</evidence>
<evidence type="ECO:0000256" key="1">
    <source>
        <dbReference type="SAM" id="Phobius"/>
    </source>
</evidence>
<proteinExistence type="predicted"/>
<dbReference type="EMBL" id="CAADRA010005032">
    <property type="protein sequence ID" value="VFT84884.1"/>
    <property type="molecule type" value="Genomic_DNA"/>
</dbReference>
<reference evidence="4 6" key="1">
    <citation type="submission" date="2019-03" db="EMBL/GenBank/DDBJ databases">
        <authorList>
            <person name="Gaulin E."/>
            <person name="Dumas B."/>
        </authorList>
    </citation>
    <scope>NUCLEOTIDE SEQUENCE [LARGE SCALE GENOMIC DNA]</scope>
    <source>
        <strain evidence="4">CBS 568.67</strain>
    </source>
</reference>
<evidence type="ECO:0000313" key="2">
    <source>
        <dbReference type="EMBL" id="KAF0701576.1"/>
    </source>
</evidence>
<reference evidence="2" key="2">
    <citation type="submission" date="2019-06" db="EMBL/GenBank/DDBJ databases">
        <title>Genomics analysis of Aphanomyces spp. identifies a new class of oomycete effector associated with host adaptation.</title>
        <authorList>
            <person name="Gaulin E."/>
        </authorList>
    </citation>
    <scope>NUCLEOTIDE SEQUENCE</scope>
    <source>
        <strain evidence="2">CBS 578.67</strain>
    </source>
</reference>
<dbReference type="Proteomes" id="UP000332933">
    <property type="component" value="Unassembled WGS sequence"/>
</dbReference>
<dbReference type="EMBL" id="CAADRA010005032">
    <property type="protein sequence ID" value="VFT84879.1"/>
    <property type="molecule type" value="Genomic_DNA"/>
</dbReference>
<feature type="transmembrane region" description="Helical" evidence="1">
    <location>
        <begin position="136"/>
        <end position="155"/>
    </location>
</feature>
<dbReference type="EMBL" id="VJMH01005011">
    <property type="protein sequence ID" value="KAF0701581.1"/>
    <property type="molecule type" value="Genomic_DNA"/>
</dbReference>
<gene>
    <name evidence="4" type="primary">Aste57867_7986</name>
    <name evidence="5" type="synonym">Aste57867_7991</name>
    <name evidence="2" type="ORF">As57867_007956</name>
    <name evidence="3" type="ORF">As57867_007961</name>
    <name evidence="4" type="ORF">ASTE57867_7986</name>
    <name evidence="5" type="ORF">ASTE57867_7991</name>
</gene>